<organism evidence="2">
    <name type="scientific">Gaeumannomyces tritici (strain R3-111a-1)</name>
    <name type="common">Wheat and barley take-all root rot fungus</name>
    <name type="synonym">Gaeumannomyces graminis var. tritici</name>
    <dbReference type="NCBI Taxonomy" id="644352"/>
    <lineage>
        <taxon>Eukaryota</taxon>
        <taxon>Fungi</taxon>
        <taxon>Dikarya</taxon>
        <taxon>Ascomycota</taxon>
        <taxon>Pezizomycotina</taxon>
        <taxon>Sordariomycetes</taxon>
        <taxon>Sordariomycetidae</taxon>
        <taxon>Magnaporthales</taxon>
        <taxon>Magnaporthaceae</taxon>
        <taxon>Gaeumannomyces</taxon>
    </lineage>
</organism>
<dbReference type="GO" id="GO:0000307">
    <property type="term" value="C:cyclin-dependent protein kinase holoenzyme complex"/>
    <property type="evidence" value="ECO:0007669"/>
    <property type="project" value="TreeGrafter"/>
</dbReference>
<name>J3NYN7_GAET3</name>
<dbReference type="HOGENOM" id="CLU_013431_1_0_1"/>
<proteinExistence type="predicted"/>
<dbReference type="GeneID" id="20346847"/>
<dbReference type="RefSeq" id="XP_009222470.1">
    <property type="nucleotide sequence ID" value="XM_009224206.1"/>
</dbReference>
<dbReference type="EnsemblFungi" id="EJT76470">
    <property type="protein sequence ID" value="EJT76470"/>
    <property type="gene ID" value="GGTG_06389"/>
</dbReference>
<reference evidence="2" key="3">
    <citation type="submission" date="2010-09" db="EMBL/GenBank/DDBJ databases">
        <title>Annotation of Gaeumannomyces graminis var. tritici R3-111a-1.</title>
        <authorList>
            <consortium name="The Broad Institute Genome Sequencing Platform"/>
            <person name="Ma L.-J."/>
            <person name="Dead R."/>
            <person name="Young S.K."/>
            <person name="Zeng Q."/>
            <person name="Gargeya S."/>
            <person name="Fitzgerald M."/>
            <person name="Haas B."/>
            <person name="Abouelleil A."/>
            <person name="Alvarado L."/>
            <person name="Arachchi H.M."/>
            <person name="Berlin A."/>
            <person name="Brown A."/>
            <person name="Chapman S.B."/>
            <person name="Chen Z."/>
            <person name="Dunbar C."/>
            <person name="Freedman E."/>
            <person name="Gearin G."/>
            <person name="Gellesch M."/>
            <person name="Goldberg J."/>
            <person name="Griggs A."/>
            <person name="Gujja S."/>
            <person name="Heiman D."/>
            <person name="Howarth C."/>
            <person name="Larson L."/>
            <person name="Lui A."/>
            <person name="MacDonald P.J.P."/>
            <person name="Mehta T."/>
            <person name="Montmayeur A."/>
            <person name="Murphy C."/>
            <person name="Neiman D."/>
            <person name="Pearson M."/>
            <person name="Priest M."/>
            <person name="Roberts A."/>
            <person name="Saif S."/>
            <person name="Shea T."/>
            <person name="Shenoy N."/>
            <person name="Sisk P."/>
            <person name="Stolte C."/>
            <person name="Sykes S."/>
            <person name="Yandava C."/>
            <person name="Wortman J."/>
            <person name="Nusbaum C."/>
            <person name="Birren B."/>
        </authorList>
    </citation>
    <scope>NUCLEOTIDE SEQUENCE</scope>
    <source>
        <strain evidence="2">R3-111a-1</strain>
    </source>
</reference>
<reference evidence="3" key="5">
    <citation type="submission" date="2018-04" db="UniProtKB">
        <authorList>
            <consortium name="EnsemblFungi"/>
        </authorList>
    </citation>
    <scope>IDENTIFICATION</scope>
    <source>
        <strain evidence="3">R3-111a-1</strain>
    </source>
</reference>
<protein>
    <recommendedName>
        <fullName evidence="5">Meiotically up-regulated 80 protein</fullName>
    </recommendedName>
</protein>
<sequence>MYPVAGSRSSASQPFPPPTNLCLAQPWPPVRLPSIPFPKLDRPEATAHALSGLRTPPLEEMGTTYHAPNLAPYEAHPHASLPGYSASLAQTDRTRSTLRDAHAVLDGYSRYPPQPQHASGRPMLQIPQIQPQAPSQPHTHANQYRPPQSASAVSRSTMSSGSHPPSQSGSFSSSHPGTPKSTRSAASQGTMSRKDVASLAGQSLDIPKCISTKGGRLADLAAQLTCFFWFEARAIHQLAEKFETLQGTEPVRRLTQHALPSQNFKAWVHGILSTTQVTQNVVILALLFIHRLKVGNPNVKGRPGSEYRLLTVALMLGNKFLDDNTYTNKTWAEVSGISVQEIHVMEVEFLSNMRYSLLVSKERWEEWLVKMARFWEYCEAATKPISPIAIPSPTHFPTATSPIASPTSHLLLTPSIHSNPPTTTSYSPSYAAPSQPAYAAASQWHAPPNRPSLSPLAGKPDVRNGYSKRPLNDEDPTEPPAKRVSRQPQPLPHQGLALHGQQRPISSVVPPESLRLPTPNLTLNTTQQVPSAAYNSGTSHAPAQQSALSLPPLVPGVRAMSTVYPPTSTGYSPNVMGTSGSMSQSVAPPVTTPVATSAPSAFPPSTNYGTPTKRHSPGSLTPAAAAALGNSSPLADSFAHGHAGVHAPISHSPSVYLQHRASPYRPVRHVNTLLYPPPSASLHEYHLSGSGMIPPTQMHYQPLGRRNEYRTGIVPEFTLTAQQQQQQQYARQGGSVTPLFPPTTPSHQQPQPQMRTVLGPGQTHDHAQHHMQYPN</sequence>
<feature type="compositionally biased region" description="Polar residues" evidence="1">
    <location>
        <begin position="138"/>
        <end position="148"/>
    </location>
</feature>
<dbReference type="EMBL" id="GL385397">
    <property type="protein sequence ID" value="EJT76470.1"/>
    <property type="molecule type" value="Genomic_DNA"/>
</dbReference>
<dbReference type="PANTHER" id="PTHR15615:SF118">
    <property type="entry name" value="CYCLIN, HYPOTHETICAL (EUROFUNG)"/>
    <property type="match status" value="1"/>
</dbReference>
<dbReference type="PANTHER" id="PTHR15615">
    <property type="match status" value="1"/>
</dbReference>
<dbReference type="Proteomes" id="UP000006039">
    <property type="component" value="Unassembled WGS sequence"/>
</dbReference>
<dbReference type="InterPro" id="IPR036915">
    <property type="entry name" value="Cyclin-like_sf"/>
</dbReference>
<feature type="compositionally biased region" description="Polar residues" evidence="1">
    <location>
        <begin position="410"/>
        <end position="419"/>
    </location>
</feature>
<dbReference type="eggNOG" id="ENOG502QWSP">
    <property type="taxonomic scope" value="Eukaryota"/>
</dbReference>
<gene>
    <name evidence="3" type="primary">20346847</name>
    <name evidence="2" type="ORF">GGTG_06389</name>
</gene>
<dbReference type="GO" id="GO:0016538">
    <property type="term" value="F:cyclin-dependent protein serine/threonine kinase regulator activity"/>
    <property type="evidence" value="ECO:0007669"/>
    <property type="project" value="TreeGrafter"/>
</dbReference>
<feature type="region of interest" description="Disordered" evidence="1">
    <location>
        <begin position="129"/>
        <end position="196"/>
    </location>
</feature>
<feature type="compositionally biased region" description="Low complexity" evidence="1">
    <location>
        <begin position="585"/>
        <end position="606"/>
    </location>
</feature>
<dbReference type="OrthoDB" id="244495at2759"/>
<feature type="region of interest" description="Disordered" evidence="1">
    <location>
        <begin position="410"/>
        <end position="503"/>
    </location>
</feature>
<evidence type="ECO:0008006" key="5">
    <source>
        <dbReference type="Google" id="ProtNLM"/>
    </source>
</evidence>
<keyword evidence="4" id="KW-1185">Reference proteome</keyword>
<evidence type="ECO:0000313" key="3">
    <source>
        <dbReference type="EnsemblFungi" id="EJT76470"/>
    </source>
</evidence>
<accession>J3NYN7</accession>
<dbReference type="STRING" id="644352.J3NYN7"/>
<feature type="compositionally biased region" description="Low complexity" evidence="1">
    <location>
        <begin position="420"/>
        <end position="443"/>
    </location>
</feature>
<feature type="region of interest" description="Disordered" evidence="1">
    <location>
        <begin position="580"/>
        <end position="625"/>
    </location>
</feature>
<reference evidence="2" key="2">
    <citation type="submission" date="2010-07" db="EMBL/GenBank/DDBJ databases">
        <authorList>
            <consortium name="The Broad Institute Genome Sequencing Platform"/>
            <consortium name="Broad Institute Genome Sequencing Center for Infectious Disease"/>
            <person name="Ma L.-J."/>
            <person name="Dead R."/>
            <person name="Young S."/>
            <person name="Zeng Q."/>
            <person name="Koehrsen M."/>
            <person name="Alvarado L."/>
            <person name="Berlin A."/>
            <person name="Chapman S.B."/>
            <person name="Chen Z."/>
            <person name="Freedman E."/>
            <person name="Gellesch M."/>
            <person name="Goldberg J."/>
            <person name="Griggs A."/>
            <person name="Gujja S."/>
            <person name="Heilman E.R."/>
            <person name="Heiman D."/>
            <person name="Hepburn T."/>
            <person name="Howarth C."/>
            <person name="Jen D."/>
            <person name="Larson L."/>
            <person name="Mehta T."/>
            <person name="Neiman D."/>
            <person name="Pearson M."/>
            <person name="Roberts A."/>
            <person name="Saif S."/>
            <person name="Shea T."/>
            <person name="Shenoy N."/>
            <person name="Sisk P."/>
            <person name="Stolte C."/>
            <person name="Sykes S."/>
            <person name="Walk T."/>
            <person name="White J."/>
            <person name="Yandava C."/>
            <person name="Haas B."/>
            <person name="Nusbaum C."/>
            <person name="Birren B."/>
        </authorList>
    </citation>
    <scope>NUCLEOTIDE SEQUENCE</scope>
    <source>
        <strain evidence="2">R3-111a-1</strain>
    </source>
</reference>
<evidence type="ECO:0000313" key="4">
    <source>
        <dbReference type="Proteomes" id="UP000006039"/>
    </source>
</evidence>
<dbReference type="CDD" id="cd20557">
    <property type="entry name" value="CYCLIN_ScPCL1-like"/>
    <property type="match status" value="1"/>
</dbReference>
<reference evidence="3" key="4">
    <citation type="journal article" date="2015" name="G3 (Bethesda)">
        <title>Genome sequences of three phytopathogenic species of the Magnaporthaceae family of fungi.</title>
        <authorList>
            <person name="Okagaki L.H."/>
            <person name="Nunes C.C."/>
            <person name="Sailsbery J."/>
            <person name="Clay B."/>
            <person name="Brown D."/>
            <person name="John T."/>
            <person name="Oh Y."/>
            <person name="Young N."/>
            <person name="Fitzgerald M."/>
            <person name="Haas B.J."/>
            <person name="Zeng Q."/>
            <person name="Young S."/>
            <person name="Adiconis X."/>
            <person name="Fan L."/>
            <person name="Levin J.Z."/>
            <person name="Mitchell T.K."/>
            <person name="Okubara P.A."/>
            <person name="Farman M.L."/>
            <person name="Kohn L.M."/>
            <person name="Birren B."/>
            <person name="Ma L.-J."/>
            <person name="Dean R.A."/>
        </authorList>
    </citation>
    <scope>NUCLEOTIDE SEQUENCE</scope>
    <source>
        <strain evidence="3">R3-111a-1</strain>
    </source>
</reference>
<evidence type="ECO:0000313" key="2">
    <source>
        <dbReference type="EMBL" id="EJT76470.1"/>
    </source>
</evidence>
<evidence type="ECO:0000256" key="1">
    <source>
        <dbReference type="SAM" id="MobiDB-lite"/>
    </source>
</evidence>
<feature type="region of interest" description="Disordered" evidence="1">
    <location>
        <begin position="1"/>
        <end position="22"/>
    </location>
</feature>
<dbReference type="GO" id="GO:0019901">
    <property type="term" value="F:protein kinase binding"/>
    <property type="evidence" value="ECO:0007669"/>
    <property type="project" value="InterPro"/>
</dbReference>
<dbReference type="AlphaFoldDB" id="J3NYN7"/>
<feature type="compositionally biased region" description="Low complexity" evidence="1">
    <location>
        <begin position="149"/>
        <end position="177"/>
    </location>
</feature>
<feature type="region of interest" description="Disordered" evidence="1">
    <location>
        <begin position="727"/>
        <end position="775"/>
    </location>
</feature>
<dbReference type="Gene3D" id="1.10.472.10">
    <property type="entry name" value="Cyclin-like"/>
    <property type="match status" value="1"/>
</dbReference>
<dbReference type="InterPro" id="IPR013922">
    <property type="entry name" value="Cyclin_PHO80-like"/>
</dbReference>
<dbReference type="SUPFAM" id="SSF47954">
    <property type="entry name" value="Cyclin-like"/>
    <property type="match status" value="1"/>
</dbReference>
<feature type="compositionally biased region" description="Polar residues" evidence="1">
    <location>
        <begin position="179"/>
        <end position="191"/>
    </location>
</feature>
<dbReference type="Pfam" id="PF08613">
    <property type="entry name" value="Cyclin"/>
    <property type="match status" value="1"/>
</dbReference>
<reference evidence="4" key="1">
    <citation type="submission" date="2010-07" db="EMBL/GenBank/DDBJ databases">
        <title>The genome sequence of Gaeumannomyces graminis var. tritici strain R3-111a-1.</title>
        <authorList>
            <consortium name="The Broad Institute Genome Sequencing Platform"/>
            <person name="Ma L.-J."/>
            <person name="Dead R."/>
            <person name="Young S."/>
            <person name="Zeng Q."/>
            <person name="Koehrsen M."/>
            <person name="Alvarado L."/>
            <person name="Berlin A."/>
            <person name="Chapman S.B."/>
            <person name="Chen Z."/>
            <person name="Freedman E."/>
            <person name="Gellesch M."/>
            <person name="Goldberg J."/>
            <person name="Griggs A."/>
            <person name="Gujja S."/>
            <person name="Heilman E.R."/>
            <person name="Heiman D."/>
            <person name="Hepburn T."/>
            <person name="Howarth C."/>
            <person name="Jen D."/>
            <person name="Larson L."/>
            <person name="Mehta T."/>
            <person name="Neiman D."/>
            <person name="Pearson M."/>
            <person name="Roberts A."/>
            <person name="Saif S."/>
            <person name="Shea T."/>
            <person name="Shenoy N."/>
            <person name="Sisk P."/>
            <person name="Stolte C."/>
            <person name="Sykes S."/>
            <person name="Walk T."/>
            <person name="White J."/>
            <person name="Yandava C."/>
            <person name="Haas B."/>
            <person name="Nusbaum C."/>
            <person name="Birren B."/>
        </authorList>
    </citation>
    <scope>NUCLEOTIDE SEQUENCE [LARGE SCALE GENOMIC DNA]</scope>
    <source>
        <strain evidence="4">R3-111a-1</strain>
    </source>
</reference>
<dbReference type="VEuPathDB" id="FungiDB:GGTG_06389"/>
<dbReference type="GO" id="GO:0005634">
    <property type="term" value="C:nucleus"/>
    <property type="evidence" value="ECO:0007669"/>
    <property type="project" value="TreeGrafter"/>
</dbReference>